<evidence type="ECO:0000256" key="11">
    <source>
        <dbReference type="PROSITE-ProRule" id="PRU01360"/>
    </source>
</evidence>
<keyword evidence="8 12" id="KW-0798">TonB box</keyword>
<evidence type="ECO:0000256" key="1">
    <source>
        <dbReference type="ARBA" id="ARBA00004571"/>
    </source>
</evidence>
<dbReference type="CDD" id="cd01347">
    <property type="entry name" value="ligand_gated_channel"/>
    <property type="match status" value="1"/>
</dbReference>
<keyword evidence="10 11" id="KW-0998">Cell outer membrane</keyword>
<keyword evidence="2 11" id="KW-0813">Transport</keyword>
<keyword evidence="5 11" id="KW-0812">Transmembrane</keyword>
<protein>
    <submittedName>
        <fullName evidence="16">PdtK, QsbI</fullName>
    </submittedName>
</protein>
<dbReference type="PROSITE" id="PS52016">
    <property type="entry name" value="TONB_DEPENDENT_REC_3"/>
    <property type="match status" value="1"/>
</dbReference>
<keyword evidence="9 11" id="KW-0472">Membrane</keyword>
<evidence type="ECO:0000256" key="4">
    <source>
        <dbReference type="ARBA" id="ARBA00022496"/>
    </source>
</evidence>
<dbReference type="RefSeq" id="WP_194864078.1">
    <property type="nucleotide sequence ID" value="NZ_ARXX01000005.1"/>
</dbReference>
<keyword evidence="3 11" id="KW-1134">Transmembrane beta strand</keyword>
<organism evidence="16 17">
    <name type="scientific">Alloalcanivorax profundimaris</name>
    <dbReference type="NCBI Taxonomy" id="2735259"/>
    <lineage>
        <taxon>Bacteria</taxon>
        <taxon>Pseudomonadati</taxon>
        <taxon>Pseudomonadota</taxon>
        <taxon>Gammaproteobacteria</taxon>
        <taxon>Oceanospirillales</taxon>
        <taxon>Alcanivoracaceae</taxon>
        <taxon>Alloalcanivorax</taxon>
    </lineage>
</organism>
<evidence type="ECO:0000259" key="15">
    <source>
        <dbReference type="Pfam" id="PF07715"/>
    </source>
</evidence>
<evidence type="ECO:0000313" key="17">
    <source>
        <dbReference type="Proteomes" id="UP000662703"/>
    </source>
</evidence>
<feature type="signal peptide" evidence="13">
    <location>
        <begin position="1"/>
        <end position="24"/>
    </location>
</feature>
<keyword evidence="6" id="KW-0408">Iron</keyword>
<dbReference type="Gene3D" id="2.40.170.20">
    <property type="entry name" value="TonB-dependent receptor, beta-barrel domain"/>
    <property type="match status" value="1"/>
</dbReference>
<evidence type="ECO:0000256" key="7">
    <source>
        <dbReference type="ARBA" id="ARBA00023065"/>
    </source>
</evidence>
<comment type="caution">
    <text evidence="16">The sequence shown here is derived from an EMBL/GenBank/DDBJ whole genome shotgun (WGS) entry which is preliminary data.</text>
</comment>
<dbReference type="InterPro" id="IPR000531">
    <property type="entry name" value="Beta-barrel_TonB"/>
</dbReference>
<dbReference type="PANTHER" id="PTHR32552">
    <property type="entry name" value="FERRICHROME IRON RECEPTOR-RELATED"/>
    <property type="match status" value="1"/>
</dbReference>
<dbReference type="Proteomes" id="UP000662703">
    <property type="component" value="Unassembled WGS sequence"/>
</dbReference>
<feature type="domain" description="TonB-dependent receptor plug" evidence="15">
    <location>
        <begin position="45"/>
        <end position="149"/>
    </location>
</feature>
<evidence type="ECO:0000256" key="9">
    <source>
        <dbReference type="ARBA" id="ARBA00023136"/>
    </source>
</evidence>
<feature type="chain" id="PRO_5045793865" evidence="13">
    <location>
        <begin position="25"/>
        <end position="660"/>
    </location>
</feature>
<dbReference type="EMBL" id="ARXX01000005">
    <property type="protein sequence ID" value="MBF5055216.1"/>
    <property type="molecule type" value="Genomic_DNA"/>
</dbReference>
<proteinExistence type="inferred from homology"/>
<dbReference type="Pfam" id="PF00593">
    <property type="entry name" value="TonB_dep_Rec_b-barrel"/>
    <property type="match status" value="1"/>
</dbReference>
<evidence type="ECO:0000256" key="10">
    <source>
        <dbReference type="ARBA" id="ARBA00023237"/>
    </source>
</evidence>
<keyword evidence="7" id="KW-0406">Ion transport</keyword>
<keyword evidence="4" id="KW-0410">Iron transport</keyword>
<accession>A0ABS0AM54</accession>
<dbReference type="Pfam" id="PF07715">
    <property type="entry name" value="Plug"/>
    <property type="match status" value="1"/>
</dbReference>
<dbReference type="InterPro" id="IPR012910">
    <property type="entry name" value="Plug_dom"/>
</dbReference>
<sequence length="660" mass="72230">MNHTKAFWLGVVVCAGGAPMMALGGTGQLAPVTVTANKMEEAADRVPASMTVFEAPRFRRHDLADLDALVSEAPGFGFQPFGQSGLNLPAVRGLSAPLAAYSSAALLVVDGVPVLRPQGFAANLGGVERVEVLRGPQSPLYGRNAEAGVINVHTRKPGDAFRGRLTAAMGSRHQRHMAAELSGPLPLAGLSLGVAADWSRQRGFIDNQYTGGHDDDRRDAGGRLVLRWRPSTDSEALLRYARRRFDEGGPRWGASGSARAAVASGYDSENRSGSEVVSLDLSHRFGGGLRLRSITARNAVDDRVAQDTDFLPADQLHIRRDNRFRTLSQELRLTGRAGQADWLLGAYLDRDDNDLANRQRRGPVRVDARAELDGDTRAVFGQWNQPLGARWSLTLGGRWESGEVTLDPRAGDARRTDWTRFSPKLALSYRWRPRLTAYASVAHGFRAGGFNPFAAGADYPAYDPEKVRSHEIGLKGRSPDGQWRYALAAYRMRVEDMQVQQMPSPGTVYITNAAAAHSTGLEADAEFRPGPDWSLRAGLAVNRTEFDRFRDGGADYRGNLNPFAPRLTGFVGAAYLRPQWYARARLSATSGIYLDAANRYRQPGHALLNAAVGRYLGDLEVVLYGRNLTDREYDAVGYQNGFVDVYSVPREWGLSFTLTL</sequence>
<evidence type="ECO:0000259" key="14">
    <source>
        <dbReference type="Pfam" id="PF00593"/>
    </source>
</evidence>
<evidence type="ECO:0000256" key="12">
    <source>
        <dbReference type="RuleBase" id="RU003357"/>
    </source>
</evidence>
<name>A0ABS0AM54_9GAMM</name>
<evidence type="ECO:0000256" key="6">
    <source>
        <dbReference type="ARBA" id="ARBA00023004"/>
    </source>
</evidence>
<reference evidence="16 17" key="1">
    <citation type="submission" date="2012-09" db="EMBL/GenBank/DDBJ databases">
        <title>Genome Sequence of alkane-degrading Bacterium Alcanivorax sp. 521-1.</title>
        <authorList>
            <person name="Lai Q."/>
            <person name="Shao Z."/>
        </authorList>
    </citation>
    <scope>NUCLEOTIDE SEQUENCE [LARGE SCALE GENOMIC DNA]</scope>
    <source>
        <strain evidence="16 17">521-1</strain>
    </source>
</reference>
<dbReference type="InterPro" id="IPR036942">
    <property type="entry name" value="Beta-barrel_TonB_sf"/>
</dbReference>
<evidence type="ECO:0000256" key="5">
    <source>
        <dbReference type="ARBA" id="ARBA00022692"/>
    </source>
</evidence>
<comment type="similarity">
    <text evidence="11 12">Belongs to the TonB-dependent receptor family.</text>
</comment>
<evidence type="ECO:0000256" key="2">
    <source>
        <dbReference type="ARBA" id="ARBA00022448"/>
    </source>
</evidence>
<evidence type="ECO:0000256" key="8">
    <source>
        <dbReference type="ARBA" id="ARBA00023077"/>
    </source>
</evidence>
<comment type="subcellular location">
    <subcellularLocation>
        <location evidence="1 11">Cell outer membrane</location>
        <topology evidence="1 11">Multi-pass membrane protein</topology>
    </subcellularLocation>
</comment>
<dbReference type="PANTHER" id="PTHR32552:SF81">
    <property type="entry name" value="TONB-DEPENDENT OUTER MEMBRANE RECEPTOR"/>
    <property type="match status" value="1"/>
</dbReference>
<evidence type="ECO:0000256" key="3">
    <source>
        <dbReference type="ARBA" id="ARBA00022452"/>
    </source>
</evidence>
<keyword evidence="13" id="KW-0732">Signal</keyword>
<keyword evidence="17" id="KW-1185">Reference proteome</keyword>
<dbReference type="SUPFAM" id="SSF56935">
    <property type="entry name" value="Porins"/>
    <property type="match status" value="1"/>
</dbReference>
<dbReference type="InterPro" id="IPR039426">
    <property type="entry name" value="TonB-dep_rcpt-like"/>
</dbReference>
<feature type="domain" description="TonB-dependent receptor-like beta-barrel" evidence="14">
    <location>
        <begin position="214"/>
        <end position="628"/>
    </location>
</feature>
<gene>
    <name evidence="16" type="ORF">Y5W_00510</name>
</gene>
<evidence type="ECO:0000313" key="16">
    <source>
        <dbReference type="EMBL" id="MBF5055216.1"/>
    </source>
</evidence>
<evidence type="ECO:0000256" key="13">
    <source>
        <dbReference type="SAM" id="SignalP"/>
    </source>
</evidence>